<gene>
    <name evidence="7" type="ORF">CWE06_07840</name>
</gene>
<accession>A0A432VSR7</accession>
<evidence type="ECO:0000256" key="2">
    <source>
        <dbReference type="ARBA" id="ARBA00013855"/>
    </source>
</evidence>
<name>A0A432VSR7_9GAMM</name>
<dbReference type="Pfam" id="PF04085">
    <property type="entry name" value="MreC"/>
    <property type="match status" value="1"/>
</dbReference>
<dbReference type="Gene3D" id="2.40.10.350">
    <property type="entry name" value="Rod shape-determining protein MreC, domain 2"/>
    <property type="match status" value="1"/>
</dbReference>
<comment type="function">
    <text evidence="5">Involved in formation and maintenance of cell shape.</text>
</comment>
<evidence type="ECO:0000256" key="5">
    <source>
        <dbReference type="PIRNR" id="PIRNR038471"/>
    </source>
</evidence>
<comment type="caution">
    <text evidence="7">The sequence shown here is derived from an EMBL/GenBank/DDBJ whole genome shotgun (WGS) entry which is preliminary data.</text>
</comment>
<dbReference type="GO" id="GO:0005886">
    <property type="term" value="C:plasma membrane"/>
    <property type="evidence" value="ECO:0007669"/>
    <property type="project" value="TreeGrafter"/>
</dbReference>
<dbReference type="InterPro" id="IPR007221">
    <property type="entry name" value="MreC"/>
</dbReference>
<sequence>MSTPLFIRTVSLRVRLTLALVLAFLLIFADHRLGAMQQARMFLNSVISPVQYLAVMPEQSLDNLVYRLQSRRSLIAENDRLKRDMLDLQGQLQRFEFLALENDRLRTLLASDERRERLRMVAEVIAVDSDPFTHQVVVNKGTRHGVYIGQPVIDAEGVVGQVVDVGVITARVILLTDQSHAIPTRAQASGIRVIAQGVGETNTLELMHVPHSTELQVGDLLMSSGLGGVFPEGYPVARITAIIRDESLPFAQVRATPVANLDRIRMLLLLWESDSEYQPLNGDATESANASDLPEERR</sequence>
<dbReference type="InterPro" id="IPR055342">
    <property type="entry name" value="MreC_beta-barrel_core"/>
</dbReference>
<reference evidence="7 8" key="1">
    <citation type="journal article" date="2011" name="Front. Microbiol.">
        <title>Genomic signatures of strain selection and enhancement in Bacillus atrophaeus var. globigii, a historical biowarfare simulant.</title>
        <authorList>
            <person name="Gibbons H.S."/>
            <person name="Broomall S.M."/>
            <person name="McNew L.A."/>
            <person name="Daligault H."/>
            <person name="Chapman C."/>
            <person name="Bruce D."/>
            <person name="Karavis M."/>
            <person name="Krepps M."/>
            <person name="McGregor P.A."/>
            <person name="Hong C."/>
            <person name="Park K.H."/>
            <person name="Akmal A."/>
            <person name="Feldman A."/>
            <person name="Lin J.S."/>
            <person name="Chang W.E."/>
            <person name="Higgs B.W."/>
            <person name="Demirev P."/>
            <person name="Lindquist J."/>
            <person name="Liem A."/>
            <person name="Fochler E."/>
            <person name="Read T.D."/>
            <person name="Tapia R."/>
            <person name="Johnson S."/>
            <person name="Bishop-Lilly K.A."/>
            <person name="Detter C."/>
            <person name="Han C."/>
            <person name="Sozhamannan S."/>
            <person name="Rosenzweig C.N."/>
            <person name="Skowronski E.W."/>
        </authorList>
    </citation>
    <scope>NUCLEOTIDE SEQUENCE [LARGE SCALE GENOMIC DNA]</scope>
    <source>
        <strain evidence="7 8">AK5</strain>
    </source>
</reference>
<dbReference type="NCBIfam" id="TIGR00219">
    <property type="entry name" value="mreC"/>
    <property type="match status" value="1"/>
</dbReference>
<evidence type="ECO:0000256" key="1">
    <source>
        <dbReference type="ARBA" id="ARBA00009369"/>
    </source>
</evidence>
<dbReference type="AlphaFoldDB" id="A0A432VSR7"/>
<dbReference type="InterPro" id="IPR042175">
    <property type="entry name" value="Cell/Rod_MreC_2"/>
</dbReference>
<dbReference type="PANTHER" id="PTHR34138">
    <property type="entry name" value="CELL SHAPE-DETERMINING PROTEIN MREC"/>
    <property type="match status" value="1"/>
</dbReference>
<dbReference type="Proteomes" id="UP000288212">
    <property type="component" value="Unassembled WGS sequence"/>
</dbReference>
<organism evidence="7 8">
    <name type="scientific">Aliidiomarina haloalkalitolerans</name>
    <dbReference type="NCBI Taxonomy" id="859059"/>
    <lineage>
        <taxon>Bacteria</taxon>
        <taxon>Pseudomonadati</taxon>
        <taxon>Pseudomonadota</taxon>
        <taxon>Gammaproteobacteria</taxon>
        <taxon>Alteromonadales</taxon>
        <taxon>Idiomarinaceae</taxon>
        <taxon>Aliidiomarina</taxon>
    </lineage>
</organism>
<dbReference type="PIRSF" id="PIRSF038471">
    <property type="entry name" value="MreC"/>
    <property type="match status" value="1"/>
</dbReference>
<dbReference type="Gene3D" id="2.40.10.340">
    <property type="entry name" value="Rod shape-determining protein MreC, domain 1"/>
    <property type="match status" value="1"/>
</dbReference>
<evidence type="ECO:0000313" key="8">
    <source>
        <dbReference type="Proteomes" id="UP000288212"/>
    </source>
</evidence>
<evidence type="ECO:0000256" key="3">
    <source>
        <dbReference type="ARBA" id="ARBA00022960"/>
    </source>
</evidence>
<proteinExistence type="inferred from homology"/>
<protein>
    <recommendedName>
        <fullName evidence="2 5">Cell shape-determining protein MreC</fullName>
    </recommendedName>
    <alternativeName>
        <fullName evidence="4 5">Cell shape protein MreC</fullName>
    </alternativeName>
</protein>
<dbReference type="EMBL" id="PIPI01000005">
    <property type="protein sequence ID" value="RUO19436.1"/>
    <property type="molecule type" value="Genomic_DNA"/>
</dbReference>
<keyword evidence="3 5" id="KW-0133">Cell shape</keyword>
<dbReference type="OrthoDB" id="9808025at2"/>
<evidence type="ECO:0000259" key="6">
    <source>
        <dbReference type="Pfam" id="PF04085"/>
    </source>
</evidence>
<feature type="domain" description="Rod shape-determining protein MreC beta-barrel core" evidence="6">
    <location>
        <begin position="124"/>
        <end position="271"/>
    </location>
</feature>
<dbReference type="InterPro" id="IPR042177">
    <property type="entry name" value="Cell/Rod_1"/>
</dbReference>
<dbReference type="RefSeq" id="WP_126792870.1">
    <property type="nucleotide sequence ID" value="NZ_PIPI01000005.1"/>
</dbReference>
<evidence type="ECO:0000256" key="4">
    <source>
        <dbReference type="ARBA" id="ARBA00032089"/>
    </source>
</evidence>
<dbReference type="GO" id="GO:0008360">
    <property type="term" value="P:regulation of cell shape"/>
    <property type="evidence" value="ECO:0007669"/>
    <property type="project" value="UniProtKB-KW"/>
</dbReference>
<dbReference type="PANTHER" id="PTHR34138:SF1">
    <property type="entry name" value="CELL SHAPE-DETERMINING PROTEIN MREC"/>
    <property type="match status" value="1"/>
</dbReference>
<keyword evidence="8" id="KW-1185">Reference proteome</keyword>
<comment type="similarity">
    <text evidence="1 5">Belongs to the MreC family.</text>
</comment>
<evidence type="ECO:0000313" key="7">
    <source>
        <dbReference type="EMBL" id="RUO19436.1"/>
    </source>
</evidence>